<dbReference type="AlphaFoldDB" id="A0A426RPG1"/>
<dbReference type="OrthoDB" id="1490006at2"/>
<dbReference type="Gene3D" id="2.40.160.50">
    <property type="entry name" value="membrane protein fhac: a member of the omp85/tpsb transporter family"/>
    <property type="match status" value="1"/>
</dbReference>
<reference evidence="2" key="1">
    <citation type="submission" date="2018-08" db="EMBL/GenBank/DDBJ databases">
        <authorList>
            <person name="Khan S.A."/>
            <person name="J S.E."/>
        </authorList>
    </citation>
    <scope>NUCLEOTIDE SEQUENCE [LARGE SCALE GENOMIC DNA]</scope>
    <source>
        <strain evidence="2">PoM-212</strain>
    </source>
</reference>
<accession>A0A426RPG1</accession>
<keyword evidence="2" id="KW-1185">Reference proteome</keyword>
<dbReference type="Proteomes" id="UP000286990">
    <property type="component" value="Unassembled WGS sequence"/>
</dbReference>
<evidence type="ECO:0000313" key="2">
    <source>
        <dbReference type="Proteomes" id="UP000286990"/>
    </source>
</evidence>
<reference evidence="2" key="2">
    <citation type="submission" date="2018-12" db="EMBL/GenBank/DDBJ databases">
        <title>Maribacter lutimaris sp. nov., isolated from marine sediment.</title>
        <authorList>
            <person name="Kim K.K."/>
        </authorList>
    </citation>
    <scope>NUCLEOTIDE SEQUENCE [LARGE SCALE GENOMIC DNA]</scope>
    <source>
        <strain evidence="2">PoM-212</strain>
    </source>
</reference>
<evidence type="ECO:0000313" key="1">
    <source>
        <dbReference type="EMBL" id="RRQ50876.1"/>
    </source>
</evidence>
<dbReference type="EMBL" id="QUSX01000001">
    <property type="protein sequence ID" value="RRQ50876.1"/>
    <property type="molecule type" value="Genomic_DNA"/>
</dbReference>
<protein>
    <submittedName>
        <fullName evidence="1">Outer membrane protein assembly factor</fullName>
    </submittedName>
</protein>
<name>A0A426RPG1_9FLAO</name>
<sequence length="404" mass="46128">MNGQGSLVEKLEFIDAKRTKKSFIEKFIGMKQGMALDSAQMERDILRLKRLPSVANAYYLVAQTENGNYEVQYVLNENFTLIPFANLFSSSNDDFAFRVGLQEFNAFGRNITLGAFYQLDVYNSYGFAIRAPYLFTNNFGIAFNYNNFSTLEPVFLSSGTAEYRYGNTGVELLGLYEFDLKNRMELGFSFFVEDYEYLSGATNPQVPLNLNVDKHLFKLIFDHDGLDYFYYYVEGFRSLLNFQYVGSSDVNLPQFFIGFNDFTYYKRIGNRGNWANRLRLGLASNVNSPFAPFTVDNNLNIRGVGNTIDRGTGAIVLNTEYRHTLLERNSFVLQGNIFLDGGTWRNPGGDFNDFLDADNLRIYPGLGFRVMHKRIFNAIFRVDYGYGITPDAANGIVFGIGQYF</sequence>
<organism evidence="1 2">
    <name type="scientific">Maribacter algicola</name>
    <dbReference type="NCBI Taxonomy" id="2498892"/>
    <lineage>
        <taxon>Bacteria</taxon>
        <taxon>Pseudomonadati</taxon>
        <taxon>Bacteroidota</taxon>
        <taxon>Flavobacteriia</taxon>
        <taxon>Flavobacteriales</taxon>
        <taxon>Flavobacteriaceae</taxon>
        <taxon>Maribacter</taxon>
    </lineage>
</organism>
<proteinExistence type="predicted"/>
<gene>
    <name evidence="1" type="ORF">DZC72_08020</name>
</gene>
<comment type="caution">
    <text evidence="1">The sequence shown here is derived from an EMBL/GenBank/DDBJ whole genome shotgun (WGS) entry which is preliminary data.</text>
</comment>